<comment type="caution">
    <text evidence="2">The sequence shown here is derived from an EMBL/GenBank/DDBJ whole genome shotgun (WGS) entry which is preliminary data.</text>
</comment>
<sequence length="154" mass="17967">MWMFLIKAFIMPFGLDLYRLFDSFTKSSSKFKIVQGQGPTLRRLRRSISEDPLDYMGSVLRVTLVELNSRLSPRIVRTLPALGILRPKDTARTRLFSLRGRNFLAASHYRSARDRVSQWLADMGAEDRSFEEFLRLTRRFIQLAELSKKSNANY</sequence>
<gene>
    <name evidence="2" type="ORF">H0235_008154</name>
</gene>
<protein>
    <submittedName>
        <fullName evidence="2">Uncharacterized protein</fullName>
    </submittedName>
</protein>
<evidence type="ECO:0000313" key="2">
    <source>
        <dbReference type="EMBL" id="KAF7425716.1"/>
    </source>
</evidence>
<dbReference type="AlphaFoldDB" id="A0A834P2N1"/>
<proteinExistence type="predicted"/>
<feature type="signal peptide" evidence="1">
    <location>
        <begin position="1"/>
        <end position="17"/>
    </location>
</feature>
<dbReference type="Proteomes" id="UP000600918">
    <property type="component" value="Unassembled WGS sequence"/>
</dbReference>
<evidence type="ECO:0000256" key="1">
    <source>
        <dbReference type="SAM" id="SignalP"/>
    </source>
</evidence>
<keyword evidence="1" id="KW-0732">Signal</keyword>
<accession>A0A834P2N1</accession>
<feature type="chain" id="PRO_5032741188" evidence="1">
    <location>
        <begin position="18"/>
        <end position="154"/>
    </location>
</feature>
<dbReference type="EMBL" id="JACSDY010000006">
    <property type="protein sequence ID" value="KAF7425716.1"/>
    <property type="molecule type" value="Genomic_DNA"/>
</dbReference>
<organism evidence="2 3">
    <name type="scientific">Vespula pensylvanica</name>
    <name type="common">Western yellow jacket</name>
    <name type="synonym">Wasp</name>
    <dbReference type="NCBI Taxonomy" id="30213"/>
    <lineage>
        <taxon>Eukaryota</taxon>
        <taxon>Metazoa</taxon>
        <taxon>Ecdysozoa</taxon>
        <taxon>Arthropoda</taxon>
        <taxon>Hexapoda</taxon>
        <taxon>Insecta</taxon>
        <taxon>Pterygota</taxon>
        <taxon>Neoptera</taxon>
        <taxon>Endopterygota</taxon>
        <taxon>Hymenoptera</taxon>
        <taxon>Apocrita</taxon>
        <taxon>Aculeata</taxon>
        <taxon>Vespoidea</taxon>
        <taxon>Vespidae</taxon>
        <taxon>Vespinae</taxon>
        <taxon>Vespula</taxon>
    </lineage>
</organism>
<keyword evidence="3" id="KW-1185">Reference proteome</keyword>
<evidence type="ECO:0000313" key="3">
    <source>
        <dbReference type="Proteomes" id="UP000600918"/>
    </source>
</evidence>
<name>A0A834P2N1_VESPE</name>
<reference evidence="2" key="1">
    <citation type="journal article" date="2020" name="G3 (Bethesda)">
        <title>High-Quality Assemblies for Three Invasive Social Wasps from the &lt;i&gt;Vespula&lt;/i&gt; Genus.</title>
        <authorList>
            <person name="Harrop T.W.R."/>
            <person name="Guhlin J."/>
            <person name="McLaughlin G.M."/>
            <person name="Permina E."/>
            <person name="Stockwell P."/>
            <person name="Gilligan J."/>
            <person name="Le Lec M.F."/>
            <person name="Gruber M.A.M."/>
            <person name="Quinn O."/>
            <person name="Lovegrove M."/>
            <person name="Duncan E.J."/>
            <person name="Remnant E.J."/>
            <person name="Van Eeckhoven J."/>
            <person name="Graham B."/>
            <person name="Knapp R.A."/>
            <person name="Langford K.W."/>
            <person name="Kronenberg Z."/>
            <person name="Press M.O."/>
            <person name="Eacker S.M."/>
            <person name="Wilson-Rankin E.E."/>
            <person name="Purcell J."/>
            <person name="Lester P.J."/>
            <person name="Dearden P.K."/>
        </authorList>
    </citation>
    <scope>NUCLEOTIDE SEQUENCE</scope>
    <source>
        <strain evidence="2">Volc-1</strain>
    </source>
</reference>